<proteinExistence type="predicted"/>
<dbReference type="Proteomes" id="UP000321776">
    <property type="component" value="Unassembled WGS sequence"/>
</dbReference>
<organism evidence="1 2">
    <name type="scientific">Paraburkholderia azotifigens</name>
    <dbReference type="NCBI Taxonomy" id="2057004"/>
    <lineage>
        <taxon>Bacteria</taxon>
        <taxon>Pseudomonadati</taxon>
        <taxon>Pseudomonadota</taxon>
        <taxon>Betaproteobacteria</taxon>
        <taxon>Burkholderiales</taxon>
        <taxon>Burkholderiaceae</taxon>
        <taxon>Paraburkholderia</taxon>
    </lineage>
</organism>
<accession>A0A5C6VU29</accession>
<reference evidence="1 2" key="1">
    <citation type="journal article" date="2018" name="Int. J. Syst. Evol. Microbiol.">
        <title>Paraburkholderia azotifigens sp. nov., a nitrogen-fixing bacterium isolated from paddy soil.</title>
        <authorList>
            <person name="Choi G.M."/>
            <person name="Im W.T."/>
        </authorList>
    </citation>
    <scope>NUCLEOTIDE SEQUENCE [LARGE SCALE GENOMIC DNA]</scope>
    <source>
        <strain evidence="1 2">NF 2-5-3</strain>
    </source>
</reference>
<dbReference type="EMBL" id="VOQS01000001">
    <property type="protein sequence ID" value="TXC88106.1"/>
    <property type="molecule type" value="Genomic_DNA"/>
</dbReference>
<dbReference type="AlphaFoldDB" id="A0A5C6VU29"/>
<protein>
    <submittedName>
        <fullName evidence="1">Uncharacterized protein</fullName>
    </submittedName>
</protein>
<evidence type="ECO:0000313" key="1">
    <source>
        <dbReference type="EMBL" id="TXC88106.1"/>
    </source>
</evidence>
<comment type="caution">
    <text evidence="1">The sequence shown here is derived from an EMBL/GenBank/DDBJ whole genome shotgun (WGS) entry which is preliminary data.</text>
</comment>
<evidence type="ECO:0000313" key="2">
    <source>
        <dbReference type="Proteomes" id="UP000321776"/>
    </source>
</evidence>
<name>A0A5C6VU29_9BURK</name>
<gene>
    <name evidence="1" type="ORF">FRZ40_11240</name>
</gene>
<sequence>MDNRGNCARNSCGIDVDVNGVTRQTCAQARKLSDEHKPARTSNASGYAFGKTLIHFGKPWLSTETQRLC</sequence>